<feature type="repeat" description="PPR" evidence="3">
    <location>
        <begin position="374"/>
        <end position="408"/>
    </location>
</feature>
<feature type="repeat" description="PPR" evidence="3">
    <location>
        <begin position="339"/>
        <end position="373"/>
    </location>
</feature>
<dbReference type="PANTHER" id="PTHR46128">
    <property type="entry name" value="MITOCHONDRIAL GROUP I INTRON SPLICING FACTOR CCM1"/>
    <property type="match status" value="1"/>
</dbReference>
<dbReference type="InterPro" id="IPR011990">
    <property type="entry name" value="TPR-like_helical_dom_sf"/>
</dbReference>
<dbReference type="Gene3D" id="1.25.40.10">
    <property type="entry name" value="Tetratricopeptide repeat domain"/>
    <property type="match status" value="6"/>
</dbReference>
<feature type="repeat" description="PPR" evidence="3">
    <location>
        <begin position="549"/>
        <end position="583"/>
    </location>
</feature>
<dbReference type="EMBL" id="RDQH01000336">
    <property type="protein sequence ID" value="RXH87047.1"/>
    <property type="molecule type" value="Genomic_DNA"/>
</dbReference>
<evidence type="ECO:0000256" key="1">
    <source>
        <dbReference type="ARBA" id="ARBA00007626"/>
    </source>
</evidence>
<feature type="repeat" description="PPR" evidence="3">
    <location>
        <begin position="444"/>
        <end position="478"/>
    </location>
</feature>
<dbReference type="PROSITE" id="PS51375">
    <property type="entry name" value="PPR"/>
    <property type="match status" value="13"/>
</dbReference>
<sequence length="903" mass="100998">MLVRTNNVRNVLLRAPYLFELPPTLSSVAYQSSGSRAAPESSDDTTSRVSSLIQQPNWERSSLLKSMVSHMAPQAAAKVLQLHGGDTELGVRFFKWVCKHSTYCYDLDSRIALLNLLVSCESLYGLAQKAIALLIKELNNSEPEIMRLMGALENMRKVGFWLSYPCYSSLLMSLARLDLGFLTFLVYKKMLSDGFLLGVIDYRNVINALCKNGFVQSAEMFVCRVLKLGFRLDTHICTSLVLGNCRESHLQEASRVFDIMSKSHGCEPNSVTYSILVHGYCEIDKLDEAFRLKEEMSEKGCQPSTRTFTVLIKALCDIGSTDKALGLLDEMVTKGCKPNVHTYTVLIDRLCREGKIEEANGMFRKMLADELFPGTVTYNALINGYCKEGRVISAFELLGVMEKRLCKPNIRTYNELIEGLCKVYKTYKAMFLLKRIVDNGLLPNRVTYNILIDGFCKEGQLGLAFETFKSMSSFGIEPDCFSFTALIDGLCKQGRPGNASSILGLMVKKGISPDEVTMTALIDGYCKNDEIGNASMLFEKMVEKKKLTTPHTFNCFLDILSKDDKVHAAQAMLGKMLKYGSVPSVVTYTILVDGLCQTGDIMCALKMLDLMRRTSRPPNVYTYTVVINGLCLNGRVEEAEKLLFSMSDFGIPPNHVTYTVLVKGLVNAGRLDHAFEILSVMVQKGFQPNTRIYSALLAGLVLSNEAKEDACSYMSSTSTDATPLLRKDIDDNCISSYAFKNMDIEHAFSLEEKVRKCGCSTMDLYNFVVMGLCREARVAEADHIINNVLKCGVFPQKAVCALINSYCKERRYDHCLDFMTTILNQGFVPSVLSYCSVIQGLYSEGRAEQGEELFSELLRHNDIKEKSSVLPYLEILVKKEEPEDCLHILKLIEQMGCGERPII</sequence>
<dbReference type="InterPro" id="IPR002885">
    <property type="entry name" value="PPR_rpt"/>
</dbReference>
<evidence type="ECO:0000256" key="3">
    <source>
        <dbReference type="PROSITE-ProRule" id="PRU00708"/>
    </source>
</evidence>
<comment type="similarity">
    <text evidence="1">Belongs to the PPR family. P subfamily.</text>
</comment>
<dbReference type="InterPro" id="IPR050872">
    <property type="entry name" value="PPR_P_subfamily"/>
</dbReference>
<evidence type="ECO:0000256" key="2">
    <source>
        <dbReference type="ARBA" id="ARBA00022737"/>
    </source>
</evidence>
<evidence type="ECO:0000313" key="4">
    <source>
        <dbReference type="EMBL" id="RXH87047.1"/>
    </source>
</evidence>
<keyword evidence="5" id="KW-1185">Reference proteome</keyword>
<reference evidence="4 5" key="1">
    <citation type="submission" date="2018-10" db="EMBL/GenBank/DDBJ databases">
        <title>A high-quality apple genome assembly.</title>
        <authorList>
            <person name="Hu J."/>
        </authorList>
    </citation>
    <scope>NUCLEOTIDE SEQUENCE [LARGE SCALE GENOMIC DNA]</scope>
    <source>
        <strain evidence="5">cv. HFTH1</strain>
        <tissue evidence="4">Young leaf</tissue>
    </source>
</reference>
<feature type="repeat" description="PPR" evidence="3">
    <location>
        <begin position="409"/>
        <end position="443"/>
    </location>
</feature>
<keyword evidence="2" id="KW-0677">Repeat</keyword>
<feature type="repeat" description="PPR" evidence="3">
    <location>
        <begin position="479"/>
        <end position="513"/>
    </location>
</feature>
<gene>
    <name evidence="4" type="ORF">DVH24_028547</name>
</gene>
<dbReference type="Pfam" id="PF12854">
    <property type="entry name" value="PPR_1"/>
    <property type="match status" value="2"/>
</dbReference>
<dbReference type="Proteomes" id="UP000290289">
    <property type="component" value="Chromosome 10"/>
</dbReference>
<feature type="repeat" description="PPR" evidence="3">
    <location>
        <begin position="654"/>
        <end position="688"/>
    </location>
</feature>
<evidence type="ECO:0008006" key="6">
    <source>
        <dbReference type="Google" id="ProtNLM"/>
    </source>
</evidence>
<dbReference type="Pfam" id="PF01535">
    <property type="entry name" value="PPR"/>
    <property type="match status" value="3"/>
</dbReference>
<dbReference type="Pfam" id="PF13041">
    <property type="entry name" value="PPR_2"/>
    <property type="match status" value="5"/>
</dbReference>
<feature type="repeat" description="PPR" evidence="3">
    <location>
        <begin position="514"/>
        <end position="544"/>
    </location>
</feature>
<feature type="repeat" description="PPR" evidence="3">
    <location>
        <begin position="304"/>
        <end position="338"/>
    </location>
</feature>
<feature type="repeat" description="PPR" evidence="3">
    <location>
        <begin position="761"/>
        <end position="795"/>
    </location>
</feature>
<evidence type="ECO:0000313" key="5">
    <source>
        <dbReference type="Proteomes" id="UP000290289"/>
    </source>
</evidence>
<feature type="repeat" description="PPR" evidence="3">
    <location>
        <begin position="269"/>
        <end position="303"/>
    </location>
</feature>
<dbReference type="NCBIfam" id="TIGR00756">
    <property type="entry name" value="PPR"/>
    <property type="match status" value="11"/>
</dbReference>
<feature type="repeat" description="PPR" evidence="3">
    <location>
        <begin position="619"/>
        <end position="653"/>
    </location>
</feature>
<proteinExistence type="inferred from homology"/>
<name>A0A498IXK4_MALDO</name>
<dbReference type="PANTHER" id="PTHR46128:SF273">
    <property type="entry name" value="PENTACOTRIPEPTIDE-REPEAT REGION OF PRORP DOMAIN-CONTAINING PROTEIN"/>
    <property type="match status" value="1"/>
</dbReference>
<protein>
    <recommendedName>
        <fullName evidence="6">Pentacotripeptide-repeat region of PRORP domain-containing protein</fullName>
    </recommendedName>
</protein>
<comment type="caution">
    <text evidence="4">The sequence shown here is derived from an EMBL/GenBank/DDBJ whole genome shotgun (WGS) entry which is preliminary data.</text>
</comment>
<feature type="repeat" description="PPR" evidence="3">
    <location>
        <begin position="584"/>
        <end position="618"/>
    </location>
</feature>
<organism evidence="4 5">
    <name type="scientific">Malus domestica</name>
    <name type="common">Apple</name>
    <name type="synonym">Pyrus malus</name>
    <dbReference type="NCBI Taxonomy" id="3750"/>
    <lineage>
        <taxon>Eukaryota</taxon>
        <taxon>Viridiplantae</taxon>
        <taxon>Streptophyta</taxon>
        <taxon>Embryophyta</taxon>
        <taxon>Tracheophyta</taxon>
        <taxon>Spermatophyta</taxon>
        <taxon>Magnoliopsida</taxon>
        <taxon>eudicotyledons</taxon>
        <taxon>Gunneridae</taxon>
        <taxon>Pentapetalae</taxon>
        <taxon>rosids</taxon>
        <taxon>fabids</taxon>
        <taxon>Rosales</taxon>
        <taxon>Rosaceae</taxon>
        <taxon>Amygdaloideae</taxon>
        <taxon>Maleae</taxon>
        <taxon>Malus</taxon>
    </lineage>
</organism>
<accession>A0A498IXK4</accession>
<dbReference type="AlphaFoldDB" id="A0A498IXK4"/>